<evidence type="ECO:0000256" key="9">
    <source>
        <dbReference type="SAM" id="MobiDB-lite"/>
    </source>
</evidence>
<dbReference type="InterPro" id="IPR041700">
    <property type="entry name" value="OMP_b-brl_3"/>
</dbReference>
<dbReference type="SUPFAM" id="SSF56935">
    <property type="entry name" value="Porins"/>
    <property type="match status" value="1"/>
</dbReference>
<keyword evidence="13" id="KW-0675">Receptor</keyword>
<dbReference type="Pfam" id="PF13715">
    <property type="entry name" value="CarbopepD_reg_2"/>
    <property type="match status" value="1"/>
</dbReference>
<dbReference type="GO" id="GO:0009279">
    <property type="term" value="C:cell outer membrane"/>
    <property type="evidence" value="ECO:0007669"/>
    <property type="project" value="UniProtKB-SubCell"/>
</dbReference>
<evidence type="ECO:0000256" key="7">
    <source>
        <dbReference type="ARBA" id="ARBA00023237"/>
    </source>
</evidence>
<feature type="domain" description="Outer membrane protein beta-barrel" evidence="12">
    <location>
        <begin position="382"/>
        <end position="798"/>
    </location>
</feature>
<name>A0A7U2R9W4_FLAPS</name>
<dbReference type="Gene3D" id="2.60.40.1120">
    <property type="entry name" value="Carboxypeptidase-like, regulatory domain"/>
    <property type="match status" value="1"/>
</dbReference>
<keyword evidence="3 8" id="KW-1134">Transmembrane beta strand</keyword>
<keyword evidence="6 8" id="KW-0472">Membrane</keyword>
<dbReference type="InterPro" id="IPR037066">
    <property type="entry name" value="Plug_dom_sf"/>
</dbReference>
<evidence type="ECO:0000256" key="4">
    <source>
        <dbReference type="ARBA" id="ARBA00022692"/>
    </source>
</evidence>
<proteinExistence type="inferred from homology"/>
<evidence type="ECO:0000256" key="1">
    <source>
        <dbReference type="ARBA" id="ARBA00004571"/>
    </source>
</evidence>
<dbReference type="PANTHER" id="PTHR30069:SF29">
    <property type="entry name" value="HEMOGLOBIN AND HEMOGLOBIN-HAPTOGLOBIN-BINDING PROTEIN 1-RELATED"/>
    <property type="match status" value="1"/>
</dbReference>
<dbReference type="GO" id="GO:0044718">
    <property type="term" value="P:siderophore transmembrane transport"/>
    <property type="evidence" value="ECO:0007669"/>
    <property type="project" value="TreeGrafter"/>
</dbReference>
<dbReference type="InterPro" id="IPR012910">
    <property type="entry name" value="Plug_dom"/>
</dbReference>
<dbReference type="InterPro" id="IPR008969">
    <property type="entry name" value="CarboxyPept-like_regulatory"/>
</dbReference>
<dbReference type="Proteomes" id="UP000596329">
    <property type="component" value="Chromosome"/>
</dbReference>
<evidence type="ECO:0000256" key="2">
    <source>
        <dbReference type="ARBA" id="ARBA00022448"/>
    </source>
</evidence>
<feature type="signal peptide" evidence="10">
    <location>
        <begin position="1"/>
        <end position="21"/>
    </location>
</feature>
<dbReference type="PROSITE" id="PS52016">
    <property type="entry name" value="TONB_DEPENDENT_REC_3"/>
    <property type="match status" value="1"/>
</dbReference>
<dbReference type="InterPro" id="IPR036942">
    <property type="entry name" value="Beta-barrel_TonB_sf"/>
</dbReference>
<keyword evidence="5 10" id="KW-0732">Signal</keyword>
<evidence type="ECO:0000256" key="3">
    <source>
        <dbReference type="ARBA" id="ARBA00022452"/>
    </source>
</evidence>
<comment type="similarity">
    <text evidence="8">Belongs to the TonB-dependent receptor family.</text>
</comment>
<reference evidence="13 14" key="1">
    <citation type="submission" date="2020-07" db="EMBL/GenBank/DDBJ databases">
        <title>Genomic characterization of Flavobacterium psychrophilum strains.</title>
        <authorList>
            <person name="Castillo D."/>
            <person name="Jorgensen J."/>
            <person name="Middelboe M."/>
        </authorList>
    </citation>
    <scope>NUCLEOTIDE SEQUENCE [LARGE SCALE GENOMIC DNA]</scope>
    <source>
        <strain evidence="13 14">FPS-R7</strain>
    </source>
</reference>
<protein>
    <submittedName>
        <fullName evidence="13">TonB-dependent receptor</fullName>
    </submittedName>
</protein>
<organism evidence="13 14">
    <name type="scientific">Flavobacterium psychrophilum</name>
    <dbReference type="NCBI Taxonomy" id="96345"/>
    <lineage>
        <taxon>Bacteria</taxon>
        <taxon>Pseudomonadati</taxon>
        <taxon>Bacteroidota</taxon>
        <taxon>Flavobacteriia</taxon>
        <taxon>Flavobacteriales</taxon>
        <taxon>Flavobacteriaceae</taxon>
        <taxon>Flavobacterium</taxon>
    </lineage>
</organism>
<dbReference type="Pfam" id="PF14905">
    <property type="entry name" value="OMP_b-brl_3"/>
    <property type="match status" value="1"/>
</dbReference>
<dbReference type="Gene3D" id="2.40.170.20">
    <property type="entry name" value="TonB-dependent receptor, beta-barrel domain"/>
    <property type="match status" value="1"/>
</dbReference>
<dbReference type="InterPro" id="IPR039426">
    <property type="entry name" value="TonB-dep_rcpt-like"/>
</dbReference>
<evidence type="ECO:0000313" key="13">
    <source>
        <dbReference type="EMBL" id="QRE02837.1"/>
    </source>
</evidence>
<evidence type="ECO:0000259" key="12">
    <source>
        <dbReference type="Pfam" id="PF14905"/>
    </source>
</evidence>
<evidence type="ECO:0000256" key="6">
    <source>
        <dbReference type="ARBA" id="ARBA00023136"/>
    </source>
</evidence>
<sequence length="823" mass="92858">MISTKKAFASILLLSISTLFAQLKTESKKITITGKIIEKATSLPLEYATITLKKPNTTQALFGGITDNKGNFSIEINPSIYDLKFEFISFKTIEIKEKLLKFNTNLGQISLEDDAQKLDAVEIRGEKTTIDIKLDKKVYNVGKDILVRGGTVSDVLDNVPSVAISAEGAVSLRGNENVRILIDGKPSSAINVNDALRLIPADAIDKVEVVTNPSARYDAEGGGGIINIILKKGKNQGVNGTLIVSAGEPENSSASANINLKSELFNFFTTIGYNKRKNPGTTKIDQENLNPSGSLKSYLEERRDSKKFGQGANINFGIELYLSKNTSWTNTLSYRNNDGGNKENVLYYNYNQNKSFTNTGQRFNDLIADNQNVEYTTNLITKFKKDGHKLSIDGAFSKEKENEFSDIEGTILETNTFVSSEKTKKTNTQTRNLLQADYVLPIGKNTQIEAGFRGNYVNLLADYLVQERTTPNSPFTNIIAFTNTLAYKENVNALYTQFGSKIGKFSYLFGMRYEDSHIEVNQLTSNIYKPKKYNNFFPSAFLTYQLSENSSISLNYSKRITRPRDRFINPFASYTSNINLFQGNPDINPALSDAYDIGYLHKWDKVTLSTSAYFNHTTNSFQIVRKERGDQINGVPVIINTPFNLAIEDKTGFEFTLNYNFKKWFKLNGNFNFFNNKTTGNYTYTNSQNTLKVQNFDFNTNTWFARITSKISLPYKIDWQTNATYTAPQKYRQGTMNGVAAVNMGFSKDILKDMGTISINVNDIFNSRKRIQDLQLPTVNSYSEMQNRKRQITISFTYRFNKKKTDKDPKQKQNENGESENMG</sequence>
<keyword evidence="7 8" id="KW-0998">Cell outer membrane</keyword>
<keyword evidence="4 8" id="KW-0812">Transmembrane</keyword>
<dbReference type="GO" id="GO:0015344">
    <property type="term" value="F:siderophore uptake transmembrane transporter activity"/>
    <property type="evidence" value="ECO:0007669"/>
    <property type="project" value="TreeGrafter"/>
</dbReference>
<evidence type="ECO:0000313" key="14">
    <source>
        <dbReference type="Proteomes" id="UP000596329"/>
    </source>
</evidence>
<dbReference type="SUPFAM" id="SSF49464">
    <property type="entry name" value="Carboxypeptidase regulatory domain-like"/>
    <property type="match status" value="1"/>
</dbReference>
<dbReference type="AlphaFoldDB" id="A0A7U2R9W4"/>
<feature type="compositionally biased region" description="Basic and acidic residues" evidence="9">
    <location>
        <begin position="803"/>
        <end position="815"/>
    </location>
</feature>
<dbReference type="RefSeq" id="WP_134391768.1">
    <property type="nucleotide sequence ID" value="NZ_CP059075.1"/>
</dbReference>
<dbReference type="EMBL" id="CP059075">
    <property type="protein sequence ID" value="QRE02837.1"/>
    <property type="molecule type" value="Genomic_DNA"/>
</dbReference>
<feature type="chain" id="PRO_5043938511" evidence="10">
    <location>
        <begin position="22"/>
        <end position="823"/>
    </location>
</feature>
<gene>
    <name evidence="13" type="ORF">H0H26_07865</name>
</gene>
<evidence type="ECO:0000256" key="8">
    <source>
        <dbReference type="PROSITE-ProRule" id="PRU01360"/>
    </source>
</evidence>
<feature type="region of interest" description="Disordered" evidence="9">
    <location>
        <begin position="802"/>
        <end position="823"/>
    </location>
</feature>
<keyword evidence="2 8" id="KW-0813">Transport</keyword>
<accession>A0A7U2R9W4</accession>
<dbReference type="Gene3D" id="2.170.130.10">
    <property type="entry name" value="TonB-dependent receptor, plug domain"/>
    <property type="match status" value="1"/>
</dbReference>
<comment type="subcellular location">
    <subcellularLocation>
        <location evidence="1 8">Cell outer membrane</location>
        <topology evidence="1 8">Multi-pass membrane protein</topology>
    </subcellularLocation>
</comment>
<dbReference type="PANTHER" id="PTHR30069">
    <property type="entry name" value="TONB-DEPENDENT OUTER MEMBRANE RECEPTOR"/>
    <property type="match status" value="1"/>
</dbReference>
<feature type="domain" description="TonB-dependent receptor plug" evidence="11">
    <location>
        <begin position="150"/>
        <end position="225"/>
    </location>
</feature>
<evidence type="ECO:0000259" key="11">
    <source>
        <dbReference type="Pfam" id="PF07715"/>
    </source>
</evidence>
<evidence type="ECO:0000256" key="5">
    <source>
        <dbReference type="ARBA" id="ARBA00022729"/>
    </source>
</evidence>
<dbReference type="Pfam" id="PF07715">
    <property type="entry name" value="Plug"/>
    <property type="match status" value="1"/>
</dbReference>
<evidence type="ECO:0000256" key="10">
    <source>
        <dbReference type="SAM" id="SignalP"/>
    </source>
</evidence>